<keyword evidence="2" id="KW-0472">Membrane</keyword>
<comment type="caution">
    <text evidence="3">The sequence shown here is derived from an EMBL/GenBank/DDBJ whole genome shotgun (WGS) entry which is preliminary data.</text>
</comment>
<dbReference type="RefSeq" id="WP_344712381.1">
    <property type="nucleotide sequence ID" value="NZ_BAAAWH010000001.1"/>
</dbReference>
<gene>
    <name evidence="3" type="ORF">ACFFPJ_08530</name>
</gene>
<feature type="compositionally biased region" description="Pro residues" evidence="1">
    <location>
        <begin position="384"/>
        <end position="403"/>
    </location>
</feature>
<accession>A0ABV5T0B4</accession>
<dbReference type="PANTHER" id="PTHR33133">
    <property type="entry name" value="OS08G0107100 PROTEIN-RELATED"/>
    <property type="match status" value="1"/>
</dbReference>
<feature type="transmembrane region" description="Helical" evidence="2">
    <location>
        <begin position="172"/>
        <end position="194"/>
    </location>
</feature>
<feature type="transmembrane region" description="Helical" evidence="2">
    <location>
        <begin position="89"/>
        <end position="122"/>
    </location>
</feature>
<dbReference type="PANTHER" id="PTHR33133:SF1">
    <property type="entry name" value="EXPRESSED PROTEIN-RELATED"/>
    <property type="match status" value="1"/>
</dbReference>
<organism evidence="3 4">
    <name type="scientific">Microbacterium terregens</name>
    <dbReference type="NCBI Taxonomy" id="69363"/>
    <lineage>
        <taxon>Bacteria</taxon>
        <taxon>Bacillati</taxon>
        <taxon>Actinomycetota</taxon>
        <taxon>Actinomycetes</taxon>
        <taxon>Micrococcales</taxon>
        <taxon>Microbacteriaceae</taxon>
        <taxon>Microbacterium</taxon>
    </lineage>
</organism>
<proteinExistence type="predicted"/>
<evidence type="ECO:0000256" key="1">
    <source>
        <dbReference type="SAM" id="MobiDB-lite"/>
    </source>
</evidence>
<keyword evidence="2" id="KW-0812">Transmembrane</keyword>
<dbReference type="EMBL" id="JBHMBE010000003">
    <property type="protein sequence ID" value="MFB9645842.1"/>
    <property type="molecule type" value="Genomic_DNA"/>
</dbReference>
<keyword evidence="2" id="KW-1133">Transmembrane helix</keyword>
<evidence type="ECO:0008006" key="5">
    <source>
        <dbReference type="Google" id="ProtNLM"/>
    </source>
</evidence>
<evidence type="ECO:0000313" key="4">
    <source>
        <dbReference type="Proteomes" id="UP001589611"/>
    </source>
</evidence>
<sequence length="481" mass="49897">MTAYPAWTPASRAGIIPLRPLTFGTILGRSFAALRQNPRVLLGFALCVQTAAYLLVLLGVGAVALASFTRLDTLREGTDEFEAVMAGSIALTSITALVLGLAAGALGVIVQGVVVSEVAHAAVAEKLTLRALWQRVRPVAWRLIGYSLLLAVAVLVLIAIVTAAIIAVGVAALPLAVALTILVILAAIPLALWLTTKLLLVPATIILEHATIRGAIARAWILIRGRFWPALGAIVIISLTFGAISQVISIPFSFLTTGLTTIISPTGDPEPSAIIGILVALVLTQVVTLLIQSVAVVVQGTATAIIYIDCRMRREGLDIDLLTYIERRDAGAIGLADPYRENIGRRIAPRPPAYPVPGYPAGQGYPPAYAGQLHAPGSGQPGAPGYPQPYPGYAPAPPPPTAPAPWSGQASPAPPPQQGYPPVGSPQQGYPPVGSPPYAATATAPSAEPAQPAADEEPPPATRWTAPGAPATEIDPESPWS</sequence>
<protein>
    <recommendedName>
        <fullName evidence="5">Glycerophosphoryl diester phosphodiesterase membrane domain-containing protein</fullName>
    </recommendedName>
</protein>
<feature type="compositionally biased region" description="Low complexity" evidence="1">
    <location>
        <begin position="365"/>
        <end position="383"/>
    </location>
</feature>
<feature type="region of interest" description="Disordered" evidence="1">
    <location>
        <begin position="365"/>
        <end position="481"/>
    </location>
</feature>
<feature type="compositionally biased region" description="Low complexity" evidence="1">
    <location>
        <begin position="420"/>
        <end position="453"/>
    </location>
</feature>
<reference evidence="3 4" key="1">
    <citation type="submission" date="2024-09" db="EMBL/GenBank/DDBJ databases">
        <authorList>
            <person name="Sun Q."/>
            <person name="Mori K."/>
        </authorList>
    </citation>
    <scope>NUCLEOTIDE SEQUENCE [LARGE SCALE GENOMIC DNA]</scope>
    <source>
        <strain evidence="3 4">JCM 1342</strain>
    </source>
</reference>
<evidence type="ECO:0000256" key="2">
    <source>
        <dbReference type="SAM" id="Phobius"/>
    </source>
</evidence>
<dbReference type="Proteomes" id="UP001589611">
    <property type="component" value="Unassembled WGS sequence"/>
</dbReference>
<keyword evidence="4" id="KW-1185">Reference proteome</keyword>
<feature type="transmembrane region" description="Helical" evidence="2">
    <location>
        <begin position="40"/>
        <end position="69"/>
    </location>
</feature>
<feature type="transmembrane region" description="Helical" evidence="2">
    <location>
        <begin position="274"/>
        <end position="307"/>
    </location>
</feature>
<feature type="transmembrane region" description="Helical" evidence="2">
    <location>
        <begin position="143"/>
        <end position="166"/>
    </location>
</feature>
<feature type="transmembrane region" description="Helical" evidence="2">
    <location>
        <begin position="227"/>
        <end position="254"/>
    </location>
</feature>
<name>A0ABV5T0B4_9MICO</name>
<evidence type="ECO:0000313" key="3">
    <source>
        <dbReference type="EMBL" id="MFB9645842.1"/>
    </source>
</evidence>